<keyword evidence="5 7" id="KW-0949">S-adenosyl-L-methionine</keyword>
<comment type="function">
    <text evidence="7">Specifically dimethylates two adjacent adenosines (A1518 and A1519) in the loop of a conserved hairpin near the 3'-end of 16S rRNA in the 30S particle. May play a critical role in biogenesis of 30S subunits.</text>
</comment>
<feature type="binding site" evidence="7 8">
    <location>
        <position position="24"/>
    </location>
    <ligand>
        <name>S-adenosyl-L-methionine</name>
        <dbReference type="ChEBI" id="CHEBI:59789"/>
    </ligand>
</feature>
<comment type="catalytic activity">
    <reaction evidence="7">
        <text>adenosine(1518)/adenosine(1519) in 16S rRNA + 4 S-adenosyl-L-methionine = N(6)-dimethyladenosine(1518)/N(6)-dimethyladenosine(1519) in 16S rRNA + 4 S-adenosyl-L-homocysteine + 4 H(+)</text>
        <dbReference type="Rhea" id="RHEA:19609"/>
        <dbReference type="Rhea" id="RHEA-COMP:10232"/>
        <dbReference type="Rhea" id="RHEA-COMP:10233"/>
        <dbReference type="ChEBI" id="CHEBI:15378"/>
        <dbReference type="ChEBI" id="CHEBI:57856"/>
        <dbReference type="ChEBI" id="CHEBI:59789"/>
        <dbReference type="ChEBI" id="CHEBI:74411"/>
        <dbReference type="ChEBI" id="CHEBI:74493"/>
        <dbReference type="EC" id="2.1.1.182"/>
    </reaction>
</comment>
<dbReference type="PANTHER" id="PTHR11727">
    <property type="entry name" value="DIMETHYLADENOSINE TRANSFERASE"/>
    <property type="match status" value="1"/>
</dbReference>
<dbReference type="AlphaFoldDB" id="A0A2K2FK30"/>
<dbReference type="SMART" id="SM00650">
    <property type="entry name" value="rADc"/>
    <property type="match status" value="1"/>
</dbReference>
<keyword evidence="1 7" id="KW-0963">Cytoplasm</keyword>
<reference evidence="10 11" key="1">
    <citation type="submission" date="2017-06" db="EMBL/GenBank/DDBJ databases">
        <title>Investigating the central metabolism of Clostridium thermosuccinogenes.</title>
        <authorList>
            <person name="Koendjbiharie J.G."/>
            <person name="van Kranenburg R."/>
        </authorList>
    </citation>
    <scope>NUCLEOTIDE SEQUENCE [LARGE SCALE GENOMIC DNA]</scope>
    <source>
        <strain evidence="10 11">DSM 5806</strain>
    </source>
</reference>
<proteinExistence type="inferred from homology"/>
<dbReference type="InterPro" id="IPR023165">
    <property type="entry name" value="rRNA_Ade_diMease-like_C"/>
</dbReference>
<feature type="binding site" evidence="7 8">
    <location>
        <position position="125"/>
    </location>
    <ligand>
        <name>S-adenosyl-L-methionine</name>
        <dbReference type="ChEBI" id="CHEBI:59789"/>
    </ligand>
</feature>
<keyword evidence="11" id="KW-1185">Reference proteome</keyword>
<evidence type="ECO:0000256" key="3">
    <source>
        <dbReference type="ARBA" id="ARBA00022603"/>
    </source>
</evidence>
<dbReference type="PROSITE" id="PS51689">
    <property type="entry name" value="SAM_RNA_A_N6_MT"/>
    <property type="match status" value="1"/>
</dbReference>
<dbReference type="GO" id="GO:0003723">
    <property type="term" value="F:RNA binding"/>
    <property type="evidence" value="ECO:0007669"/>
    <property type="project" value="UniProtKB-UniRule"/>
</dbReference>
<feature type="binding site" evidence="7 8">
    <location>
        <position position="49"/>
    </location>
    <ligand>
        <name>S-adenosyl-L-methionine</name>
        <dbReference type="ChEBI" id="CHEBI:59789"/>
    </ligand>
</feature>
<keyword evidence="3 7" id="KW-0489">Methyltransferase</keyword>
<evidence type="ECO:0000313" key="10">
    <source>
        <dbReference type="EMBL" id="PNU00929.1"/>
    </source>
</evidence>
<dbReference type="KEGG" id="cthd:CDO33_01045"/>
<evidence type="ECO:0000256" key="8">
    <source>
        <dbReference type="PROSITE-ProRule" id="PRU01026"/>
    </source>
</evidence>
<evidence type="ECO:0000256" key="6">
    <source>
        <dbReference type="ARBA" id="ARBA00022884"/>
    </source>
</evidence>
<feature type="domain" description="Ribosomal RNA adenine methylase transferase N-terminal" evidence="9">
    <location>
        <begin position="29"/>
        <end position="210"/>
    </location>
</feature>
<dbReference type="Gene3D" id="1.10.8.100">
    <property type="entry name" value="Ribosomal RNA adenine dimethylase-like, domain 2"/>
    <property type="match status" value="1"/>
</dbReference>
<dbReference type="EC" id="2.1.1.182" evidence="7"/>
<dbReference type="NCBIfam" id="TIGR00755">
    <property type="entry name" value="ksgA"/>
    <property type="match status" value="1"/>
</dbReference>
<feature type="binding site" evidence="7 8">
    <location>
        <position position="22"/>
    </location>
    <ligand>
        <name>S-adenosyl-L-methionine</name>
        <dbReference type="ChEBI" id="CHEBI:59789"/>
    </ligand>
</feature>
<sequence>MSTTKEIINKYNIRMTKSLGQNFLTDENIVRRIVDTAEVNKDDLVVEIGPGIGSMTRELCARAGKVVAVEIDKHLMPALTDNLKDFDNIDIINGDILKVDIRKDILEKYVATGAFKPGCFKVVANLPYYITTPIIMKLLEDEYGINLMVFMVQKEVADRMVAAPGGKDYGSLSVAVQYYSMAEKVFDVPPHCFIPQPDVYSSVVRLRVHEDPPVKVNDRAAFFKTVKAAFGQRRKTLLNALYNSGYFAKDKEQIREILKSKGLDENQRGETLTIEQFADLSNALEKNRHTN</sequence>
<dbReference type="PROSITE" id="PS01131">
    <property type="entry name" value="RRNA_A_DIMETH"/>
    <property type="match status" value="1"/>
</dbReference>
<dbReference type="HAMAP" id="MF_00607">
    <property type="entry name" value="16SrRNA_methyltr_A"/>
    <property type="match status" value="1"/>
</dbReference>
<dbReference type="InterPro" id="IPR011530">
    <property type="entry name" value="rRNA_adenine_dimethylase"/>
</dbReference>
<name>A0A2K2FK30_9CLOT</name>
<comment type="similarity">
    <text evidence="7">Belongs to the class I-like SAM-binding methyltransferase superfamily. rRNA adenine N(6)-methyltransferase family. RsmA subfamily.</text>
</comment>
<evidence type="ECO:0000256" key="5">
    <source>
        <dbReference type="ARBA" id="ARBA00022691"/>
    </source>
</evidence>
<dbReference type="InterPro" id="IPR029063">
    <property type="entry name" value="SAM-dependent_MTases_sf"/>
</dbReference>
<dbReference type="SUPFAM" id="SSF53335">
    <property type="entry name" value="S-adenosyl-L-methionine-dependent methyltransferases"/>
    <property type="match status" value="1"/>
</dbReference>
<comment type="caution">
    <text evidence="10">The sequence shown here is derived from an EMBL/GenBank/DDBJ whole genome shotgun (WGS) entry which is preliminary data.</text>
</comment>
<keyword evidence="4 7" id="KW-0808">Transferase</keyword>
<dbReference type="InterPro" id="IPR020598">
    <property type="entry name" value="rRNA_Ade_methylase_Trfase_N"/>
</dbReference>
<evidence type="ECO:0000313" key="11">
    <source>
        <dbReference type="Proteomes" id="UP000236151"/>
    </source>
</evidence>
<evidence type="ECO:0000256" key="7">
    <source>
        <dbReference type="HAMAP-Rule" id="MF_00607"/>
    </source>
</evidence>
<dbReference type="OrthoDB" id="9814755at2"/>
<dbReference type="InterPro" id="IPR020596">
    <property type="entry name" value="rRNA_Ade_Mease_Trfase_CS"/>
</dbReference>
<organism evidence="10 11">
    <name type="scientific">Clostridium thermosuccinogenes</name>
    <dbReference type="NCBI Taxonomy" id="84032"/>
    <lineage>
        <taxon>Bacteria</taxon>
        <taxon>Bacillati</taxon>
        <taxon>Bacillota</taxon>
        <taxon>Clostridia</taxon>
        <taxon>Eubacteriales</taxon>
        <taxon>Clostridiaceae</taxon>
        <taxon>Clostridium</taxon>
    </lineage>
</organism>
<dbReference type="RefSeq" id="WP_103080311.1">
    <property type="nucleotide sequence ID" value="NZ_CP021850.1"/>
</dbReference>
<keyword evidence="2 7" id="KW-0698">rRNA processing</keyword>
<dbReference type="GO" id="GO:0005829">
    <property type="term" value="C:cytosol"/>
    <property type="evidence" value="ECO:0007669"/>
    <property type="project" value="TreeGrafter"/>
</dbReference>
<dbReference type="PANTHER" id="PTHR11727:SF7">
    <property type="entry name" value="DIMETHYLADENOSINE TRANSFERASE-RELATED"/>
    <property type="match status" value="1"/>
</dbReference>
<accession>A0A2K2FK30</accession>
<dbReference type="InterPro" id="IPR001737">
    <property type="entry name" value="KsgA/Erm"/>
</dbReference>
<dbReference type="EMBL" id="NIOJ01000005">
    <property type="protein sequence ID" value="PNU00929.1"/>
    <property type="molecule type" value="Genomic_DNA"/>
</dbReference>
<dbReference type="GO" id="GO:0052908">
    <property type="term" value="F:16S rRNA (adenine(1518)-N(6)/adenine(1519)-N(6))-dimethyltransferase activity"/>
    <property type="evidence" value="ECO:0007669"/>
    <property type="project" value="UniProtKB-EC"/>
</dbReference>
<evidence type="ECO:0000256" key="1">
    <source>
        <dbReference type="ARBA" id="ARBA00022490"/>
    </source>
</evidence>
<protein>
    <recommendedName>
        <fullName evidence="7">Ribosomal RNA small subunit methyltransferase A</fullName>
        <ecNumber evidence="7">2.1.1.182</ecNumber>
    </recommendedName>
    <alternativeName>
        <fullName evidence="7">16S rRNA (adenine(1518)-N(6)/adenine(1519)-N(6))-dimethyltransferase</fullName>
    </alternativeName>
    <alternativeName>
        <fullName evidence="7">16S rRNA dimethyladenosine transferase</fullName>
    </alternativeName>
    <alternativeName>
        <fullName evidence="7">16S rRNA dimethylase</fullName>
    </alternativeName>
    <alternativeName>
        <fullName evidence="7">S-adenosylmethionine-6-N', N'-adenosyl(rRNA) dimethyltransferase</fullName>
    </alternativeName>
</protein>
<comment type="subcellular location">
    <subcellularLocation>
        <location evidence="7">Cytoplasm</location>
    </subcellularLocation>
</comment>
<dbReference type="Gene3D" id="3.40.50.150">
    <property type="entry name" value="Vaccinia Virus protein VP39"/>
    <property type="match status" value="1"/>
</dbReference>
<evidence type="ECO:0000256" key="2">
    <source>
        <dbReference type="ARBA" id="ARBA00022552"/>
    </source>
</evidence>
<dbReference type="Proteomes" id="UP000236151">
    <property type="component" value="Unassembled WGS sequence"/>
</dbReference>
<gene>
    <name evidence="7" type="primary">rsmA</name>
    <name evidence="7" type="synonym">ksgA</name>
    <name evidence="10" type="ORF">CDQ84_03335</name>
</gene>
<dbReference type="Pfam" id="PF00398">
    <property type="entry name" value="RrnaAD"/>
    <property type="match status" value="1"/>
</dbReference>
<feature type="binding site" evidence="7 8">
    <location>
        <position position="70"/>
    </location>
    <ligand>
        <name>S-adenosyl-L-methionine</name>
        <dbReference type="ChEBI" id="CHEBI:59789"/>
    </ligand>
</feature>
<evidence type="ECO:0000256" key="4">
    <source>
        <dbReference type="ARBA" id="ARBA00022679"/>
    </source>
</evidence>
<dbReference type="FunFam" id="3.40.50.150:FF:000023">
    <property type="entry name" value="Ribosomal RNA small subunit methyltransferase A"/>
    <property type="match status" value="1"/>
</dbReference>
<evidence type="ECO:0000259" key="9">
    <source>
        <dbReference type="SMART" id="SM00650"/>
    </source>
</evidence>
<feature type="binding site" evidence="7 8">
    <location>
        <position position="95"/>
    </location>
    <ligand>
        <name>S-adenosyl-L-methionine</name>
        <dbReference type="ChEBI" id="CHEBI:59789"/>
    </ligand>
</feature>
<keyword evidence="6 7" id="KW-0694">RNA-binding</keyword>